<dbReference type="GO" id="GO:0022857">
    <property type="term" value="F:transmembrane transporter activity"/>
    <property type="evidence" value="ECO:0007669"/>
    <property type="project" value="InterPro"/>
</dbReference>
<proteinExistence type="predicted"/>
<dbReference type="InterPro" id="IPR020846">
    <property type="entry name" value="MFS_dom"/>
</dbReference>
<dbReference type="PANTHER" id="PTHR24064">
    <property type="entry name" value="SOLUTE CARRIER FAMILY 22 MEMBER"/>
    <property type="match status" value="1"/>
</dbReference>
<feature type="transmembrane region" description="Helical" evidence="5">
    <location>
        <begin position="67"/>
        <end position="88"/>
    </location>
</feature>
<evidence type="ECO:0000256" key="5">
    <source>
        <dbReference type="SAM" id="Phobius"/>
    </source>
</evidence>
<dbReference type="GO" id="GO:0016020">
    <property type="term" value="C:membrane"/>
    <property type="evidence" value="ECO:0007669"/>
    <property type="project" value="UniProtKB-SubCell"/>
</dbReference>
<comment type="subcellular location">
    <subcellularLocation>
        <location evidence="1">Membrane</location>
        <topology evidence="1">Multi-pass membrane protein</topology>
    </subcellularLocation>
</comment>
<reference evidence="7" key="1">
    <citation type="submission" date="2023-08" db="EMBL/GenBank/DDBJ databases">
        <authorList>
            <person name="Alioto T."/>
            <person name="Alioto T."/>
            <person name="Gomez Garrido J."/>
        </authorList>
    </citation>
    <scope>NUCLEOTIDE SEQUENCE</scope>
</reference>
<evidence type="ECO:0000256" key="2">
    <source>
        <dbReference type="ARBA" id="ARBA00022692"/>
    </source>
</evidence>
<keyword evidence="4 5" id="KW-0472">Membrane</keyword>
<gene>
    <name evidence="7" type="ORF">OCTVUL_1B005785</name>
</gene>
<dbReference type="PROSITE" id="PS50850">
    <property type="entry name" value="MFS"/>
    <property type="match status" value="1"/>
</dbReference>
<evidence type="ECO:0000313" key="7">
    <source>
        <dbReference type="EMBL" id="CAI9729340.1"/>
    </source>
</evidence>
<name>A0AA36B7L0_OCTVU</name>
<keyword evidence="2 5" id="KW-0812">Transmembrane</keyword>
<evidence type="ECO:0000256" key="4">
    <source>
        <dbReference type="ARBA" id="ARBA00023136"/>
    </source>
</evidence>
<dbReference type="Proteomes" id="UP001162480">
    <property type="component" value="Chromosome 10"/>
</dbReference>
<evidence type="ECO:0000313" key="8">
    <source>
        <dbReference type="Proteomes" id="UP001162480"/>
    </source>
</evidence>
<keyword evidence="8" id="KW-1185">Reference proteome</keyword>
<dbReference type="EMBL" id="OX597823">
    <property type="protein sequence ID" value="CAI9729340.1"/>
    <property type="molecule type" value="Genomic_DNA"/>
</dbReference>
<organism evidence="7 8">
    <name type="scientific">Octopus vulgaris</name>
    <name type="common">Common octopus</name>
    <dbReference type="NCBI Taxonomy" id="6645"/>
    <lineage>
        <taxon>Eukaryota</taxon>
        <taxon>Metazoa</taxon>
        <taxon>Spiralia</taxon>
        <taxon>Lophotrochozoa</taxon>
        <taxon>Mollusca</taxon>
        <taxon>Cephalopoda</taxon>
        <taxon>Coleoidea</taxon>
        <taxon>Octopodiformes</taxon>
        <taxon>Octopoda</taxon>
        <taxon>Incirrata</taxon>
        <taxon>Octopodidae</taxon>
        <taxon>Octopus</taxon>
    </lineage>
</organism>
<keyword evidence="3 5" id="KW-1133">Transmembrane helix</keyword>
<sequence length="166" mass="18230">MLTASSILGRLFISAAFGIVYLYSLELYPTCIRNGALGTLSTFARIGGALAPYTLNVSDLVPGKVGRIIPMVLMGALSIIAGLLSLLLPETDNRKMMDNFSDLTKSGELEFAIVHDKTQNVHVTKFFEIFHKRENVSHCGQKLHLHSNLKPPIGKVFKMLSAKRAK</sequence>
<dbReference type="Gene3D" id="1.20.1250.20">
    <property type="entry name" value="MFS general substrate transporter like domains"/>
    <property type="match status" value="1"/>
</dbReference>
<protein>
    <recommendedName>
        <fullName evidence="6">Major facilitator superfamily (MFS) profile domain-containing protein</fullName>
    </recommendedName>
</protein>
<evidence type="ECO:0000256" key="1">
    <source>
        <dbReference type="ARBA" id="ARBA00004141"/>
    </source>
</evidence>
<accession>A0AA36B7L0</accession>
<dbReference type="SUPFAM" id="SSF103473">
    <property type="entry name" value="MFS general substrate transporter"/>
    <property type="match status" value="1"/>
</dbReference>
<evidence type="ECO:0000259" key="6">
    <source>
        <dbReference type="PROSITE" id="PS50850"/>
    </source>
</evidence>
<dbReference type="AlphaFoldDB" id="A0AA36B7L0"/>
<feature type="transmembrane region" description="Helical" evidence="5">
    <location>
        <begin position="6"/>
        <end position="23"/>
    </location>
</feature>
<dbReference type="InterPro" id="IPR036259">
    <property type="entry name" value="MFS_trans_sf"/>
</dbReference>
<evidence type="ECO:0000256" key="3">
    <source>
        <dbReference type="ARBA" id="ARBA00022989"/>
    </source>
</evidence>
<feature type="domain" description="Major facilitator superfamily (MFS) profile" evidence="6">
    <location>
        <begin position="1"/>
        <end position="93"/>
    </location>
</feature>